<keyword evidence="2" id="KW-1185">Reference proteome</keyword>
<evidence type="ECO:0000313" key="2">
    <source>
        <dbReference type="Proteomes" id="UP000002695"/>
    </source>
</evidence>
<gene>
    <name evidence="1" type="ordered locus">STM14_3702</name>
</gene>
<dbReference type="HOGENOM" id="CLU_3205106_0_0_6"/>
<reference evidence="1 2" key="1">
    <citation type="journal article" date="2010" name="J. Bacteriol.">
        <title>Short-term signatures of evolutionary change in the Salmonella enterica serovar typhimurium 14028 genome.</title>
        <authorList>
            <person name="Jarvik T."/>
            <person name="Smillie C."/>
            <person name="Groisman E.A."/>
            <person name="Ochman H."/>
        </authorList>
    </citation>
    <scope>NUCLEOTIDE SEQUENCE [LARGE SCALE GENOMIC DNA]</scope>
    <source>
        <strain evidence="2">14028s / SGSC 2262</strain>
    </source>
</reference>
<accession>A0A0F6B6G2</accession>
<dbReference type="KEGG" id="seo:STM14_3702"/>
<dbReference type="EMBL" id="CP001363">
    <property type="protein sequence ID" value="ACY90109.1"/>
    <property type="molecule type" value="Genomic_DNA"/>
</dbReference>
<dbReference type="Proteomes" id="UP000002695">
    <property type="component" value="Chromosome"/>
</dbReference>
<name>A0A0F6B6G2_SALT1</name>
<proteinExistence type="predicted"/>
<sequence>MKIQPHYRTLSGKISVSVHRLRISSVPTANLCHSAEKNNRSMTQQ</sequence>
<protein>
    <submittedName>
        <fullName evidence="1">Uncharacterized protein</fullName>
    </submittedName>
</protein>
<dbReference type="AlphaFoldDB" id="A0A0F6B6G2"/>
<evidence type="ECO:0000313" key="1">
    <source>
        <dbReference type="EMBL" id="ACY90109.1"/>
    </source>
</evidence>
<organism evidence="1 2">
    <name type="scientific">Salmonella typhimurium (strain 14028s / SGSC 2262)</name>
    <dbReference type="NCBI Taxonomy" id="588858"/>
    <lineage>
        <taxon>Bacteria</taxon>
        <taxon>Pseudomonadati</taxon>
        <taxon>Pseudomonadota</taxon>
        <taxon>Gammaproteobacteria</taxon>
        <taxon>Enterobacterales</taxon>
        <taxon>Enterobacteriaceae</taxon>
        <taxon>Salmonella</taxon>
    </lineage>
</organism>